<proteinExistence type="predicted"/>
<name>A0ACC8XF79_9FIRM</name>
<organism evidence="1 2">
    <name type="scientific">Candidatus Epulonipiscium fishelsonii</name>
    <dbReference type="NCBI Taxonomy" id="77094"/>
    <lineage>
        <taxon>Bacteria</taxon>
        <taxon>Bacillati</taxon>
        <taxon>Bacillota</taxon>
        <taxon>Clostridia</taxon>
        <taxon>Lachnospirales</taxon>
        <taxon>Lachnospiraceae</taxon>
        <taxon>Candidatus Epulonipiscium</taxon>
    </lineage>
</organism>
<keyword evidence="2" id="KW-1185">Reference proteome</keyword>
<evidence type="ECO:0000313" key="1">
    <source>
        <dbReference type="EMBL" id="ONI41946.1"/>
    </source>
</evidence>
<reference evidence="1" key="1">
    <citation type="submission" date="2016-08" db="EMBL/GenBank/DDBJ databases">
        <authorList>
            <person name="Ngugi D.K."/>
            <person name="Miyake S."/>
            <person name="Stingl U."/>
        </authorList>
    </citation>
    <scope>NUCLEOTIDE SEQUENCE</scope>
    <source>
        <strain evidence="1">SCG-B11WGA-EpuloA1</strain>
    </source>
</reference>
<dbReference type="EMBL" id="LJDB01000024">
    <property type="protein sequence ID" value="ONI41946.1"/>
    <property type="molecule type" value="Genomic_DNA"/>
</dbReference>
<evidence type="ECO:0000313" key="2">
    <source>
        <dbReference type="Proteomes" id="UP000188605"/>
    </source>
</evidence>
<accession>A0ACC8XF79</accession>
<sequence length="473" mass="51737">MLINIPKNKDKTILEYMREQQLFVDAPCNGLGVCKKCTVDILAEDNNTYTTVLACETKCDTEITIKVEETQNKILTTFNAKNIQGTLDGYGVAVDIGTTTIVMVLIDNQGKIVNQHSVLNEGRMYGADVISRIAYATENGTESLHQSLVNQLGQGFDKLCTEISPTEITHMVISGNTTMLHILENEPCHTLGVSPFEPIFINARVYPITKLMPAKPEHIQVTLVAGFSTYVGADILSGVFALDMEKSEKINLLVDIGTNGEMIIGNMNGLIGLATAAGPAFEGSGIEYGMPAHEGAIYKIEFKDGKLHYKTIGNVAPKGLCGSAIIDLISIGVEQEWVDETGFCEEDIQVTDTIVLTQKDIRQIQLAKSAIRSGIQVLIEASNIQADEIDTIYIAGGFGTYIDLENACKINLLPQAFLDKIQLVGNTSLAGSIKYLLNSDEKIMSDIQNKSTELNLGEVPTFNTYFMEYMMFE</sequence>
<comment type="caution">
    <text evidence="1">The sequence shown here is derived from an EMBL/GenBank/DDBJ whole genome shotgun (WGS) entry which is preliminary data.</text>
</comment>
<protein>
    <submittedName>
        <fullName evidence="1">Uncharacterized protein</fullName>
    </submittedName>
</protein>
<dbReference type="Proteomes" id="UP000188605">
    <property type="component" value="Unassembled WGS sequence"/>
</dbReference>
<gene>
    <name evidence="1" type="ORF">AN396_02595</name>
</gene>